<organism evidence="2 3">
    <name type="scientific">Chryseobacterium kwangjuense</name>
    <dbReference type="NCBI Taxonomy" id="267125"/>
    <lineage>
        <taxon>Bacteria</taxon>
        <taxon>Pseudomonadati</taxon>
        <taxon>Bacteroidota</taxon>
        <taxon>Flavobacteriia</taxon>
        <taxon>Flavobacteriales</taxon>
        <taxon>Weeksellaceae</taxon>
        <taxon>Chryseobacterium group</taxon>
        <taxon>Chryseobacterium</taxon>
    </lineage>
</organism>
<dbReference type="EMBL" id="LPUR01000001">
    <property type="protein sequence ID" value="KXH85503.1"/>
    <property type="molecule type" value="Genomic_DNA"/>
</dbReference>
<comment type="caution">
    <text evidence="2">The sequence shown here is derived from an EMBL/GenBank/DDBJ whole genome shotgun (WGS) entry which is preliminary data.</text>
</comment>
<protein>
    <recommendedName>
        <fullName evidence="4">Phage tail collar domain-containing protein</fullName>
    </recommendedName>
</protein>
<feature type="compositionally biased region" description="Polar residues" evidence="1">
    <location>
        <begin position="235"/>
        <end position="247"/>
    </location>
</feature>
<name>A0A135WKT8_9FLAO</name>
<accession>A0A135WKT8</accession>
<proteinExistence type="predicted"/>
<dbReference type="Proteomes" id="UP000070513">
    <property type="component" value="Unassembled WGS sequence"/>
</dbReference>
<gene>
    <name evidence="2" type="ORF">AU378_07080</name>
</gene>
<dbReference type="RefSeq" id="WP_062649400.1">
    <property type="nucleotide sequence ID" value="NZ_LPUR01000001.1"/>
</dbReference>
<dbReference type="AlphaFoldDB" id="A0A135WKT8"/>
<reference evidence="3" key="1">
    <citation type="submission" date="2015-12" db="EMBL/GenBank/DDBJ databases">
        <title>Genome sequence of a biocontrol rhizobacterium Chryseobacterium kwangjuense strain KJ1R5 isolated from pepper (Capsicum annuum L.).</title>
        <authorList>
            <person name="Jeong J.-J."/>
            <person name="Park H."/>
            <person name="Mannaa M."/>
            <person name="Sang M.K."/>
            <person name="Choi I.-G."/>
            <person name="Kim K.D."/>
        </authorList>
    </citation>
    <scope>NUCLEOTIDE SEQUENCE [LARGE SCALE GENOMIC DNA]</scope>
    <source>
        <strain evidence="3">KJ1R5</strain>
    </source>
</reference>
<sequence length="267" mass="28377">MKKNYVNTLIGILFFSIVKSQVGIGTPNPSNSAVLELSSSNKGFLMNTISLTSTQSASPLTAHTEGIWVYNTATSGTAPNNVIPGLYYNDGAKWVLMSINTDIPKIGDIKSSMVSTDHEGWYLMNGRNTSTLPALAQTNASTLGFATALPNTADRILKGKNTSEAVAATGGTNSYTLSQANLPNLTFSGNTSTNGAHTHNYTNRGVNYWNFNAGSLSATRTINTETRTTGTAGNHSHTFSVGSGGSSTPITQYPKHMVVQYFIYLGK</sequence>
<reference evidence="2 3" key="2">
    <citation type="journal article" date="2016" name="Genome Announc.">
        <title>Draft Genome Sequence of a Biocontrol Rhizobacterium, Chryseobacterium kwangjuense Strain KJ1R5, Isolated from Pepper (Capsicum annuum).</title>
        <authorList>
            <person name="Jeong J.J."/>
            <person name="Park H."/>
            <person name="Park B.H."/>
            <person name="Mannaa M."/>
            <person name="Sang M.K."/>
            <person name="Choi I.G."/>
            <person name="Kim K.D."/>
        </authorList>
    </citation>
    <scope>NUCLEOTIDE SEQUENCE [LARGE SCALE GENOMIC DNA]</scope>
    <source>
        <strain evidence="2 3">KJ1R5</strain>
    </source>
</reference>
<evidence type="ECO:0000256" key="1">
    <source>
        <dbReference type="SAM" id="MobiDB-lite"/>
    </source>
</evidence>
<evidence type="ECO:0000313" key="3">
    <source>
        <dbReference type="Proteomes" id="UP000070513"/>
    </source>
</evidence>
<evidence type="ECO:0008006" key="4">
    <source>
        <dbReference type="Google" id="ProtNLM"/>
    </source>
</evidence>
<dbReference type="SUPFAM" id="SSF88874">
    <property type="entry name" value="Receptor-binding domain of short tail fibre protein gp12"/>
    <property type="match status" value="1"/>
</dbReference>
<feature type="region of interest" description="Disordered" evidence="1">
    <location>
        <begin position="226"/>
        <end position="247"/>
    </location>
</feature>
<dbReference type="OrthoDB" id="1143915at2"/>
<evidence type="ECO:0000313" key="2">
    <source>
        <dbReference type="EMBL" id="KXH85503.1"/>
    </source>
</evidence>